<evidence type="ECO:0000256" key="2">
    <source>
        <dbReference type="ARBA" id="ARBA00008108"/>
    </source>
</evidence>
<feature type="region of interest" description="Disordered" evidence="8">
    <location>
        <begin position="34"/>
        <end position="90"/>
    </location>
</feature>
<dbReference type="GO" id="GO:0016020">
    <property type="term" value="C:membrane"/>
    <property type="evidence" value="ECO:0007669"/>
    <property type="project" value="UniProtKB-SubCell"/>
</dbReference>
<keyword evidence="4 9" id="KW-1133">Transmembrane helix</keyword>
<evidence type="ECO:0000256" key="9">
    <source>
        <dbReference type="SAM" id="Phobius"/>
    </source>
</evidence>
<organism evidence="10 11">
    <name type="scientific">Pomacea canaliculata</name>
    <name type="common">Golden apple snail</name>
    <dbReference type="NCBI Taxonomy" id="400727"/>
    <lineage>
        <taxon>Eukaryota</taxon>
        <taxon>Metazoa</taxon>
        <taxon>Spiralia</taxon>
        <taxon>Lophotrochozoa</taxon>
        <taxon>Mollusca</taxon>
        <taxon>Gastropoda</taxon>
        <taxon>Caenogastropoda</taxon>
        <taxon>Architaenioglossa</taxon>
        <taxon>Ampullarioidea</taxon>
        <taxon>Ampullariidae</taxon>
        <taxon>Pomacea</taxon>
    </lineage>
</organism>
<evidence type="ECO:0000313" key="10">
    <source>
        <dbReference type="EMBL" id="PVD31946.1"/>
    </source>
</evidence>
<feature type="coiled-coil region" evidence="7">
    <location>
        <begin position="231"/>
        <end position="258"/>
    </location>
</feature>
<evidence type="ECO:0000256" key="6">
    <source>
        <dbReference type="ARBA" id="ARBA00023136"/>
    </source>
</evidence>
<keyword evidence="11" id="KW-1185">Reference proteome</keyword>
<feature type="region of interest" description="Disordered" evidence="8">
    <location>
        <begin position="307"/>
        <end position="363"/>
    </location>
</feature>
<comment type="similarity">
    <text evidence="2">Belongs to the TEX28 family.</text>
</comment>
<reference evidence="10 11" key="1">
    <citation type="submission" date="2018-04" db="EMBL/GenBank/DDBJ databases">
        <title>The genome of golden apple snail Pomacea canaliculata provides insight into stress tolerance and invasive adaptation.</title>
        <authorList>
            <person name="Liu C."/>
            <person name="Liu B."/>
            <person name="Ren Y."/>
            <person name="Zhang Y."/>
            <person name="Wang H."/>
            <person name="Li S."/>
            <person name="Jiang F."/>
            <person name="Yin L."/>
            <person name="Zhang G."/>
            <person name="Qian W."/>
            <person name="Fan W."/>
        </authorList>
    </citation>
    <scope>NUCLEOTIDE SEQUENCE [LARGE SCALE GENOMIC DNA]</scope>
    <source>
        <strain evidence="10">SZHN2017</strain>
        <tissue evidence="10">Muscle</tissue>
    </source>
</reference>
<dbReference type="Proteomes" id="UP000245119">
    <property type="component" value="Linkage Group LG4"/>
</dbReference>
<evidence type="ECO:0000256" key="1">
    <source>
        <dbReference type="ARBA" id="ARBA00004370"/>
    </source>
</evidence>
<dbReference type="AlphaFoldDB" id="A0A2T7PEV6"/>
<dbReference type="GO" id="GO:0012505">
    <property type="term" value="C:endomembrane system"/>
    <property type="evidence" value="ECO:0007669"/>
    <property type="project" value="TreeGrafter"/>
</dbReference>
<keyword evidence="6 9" id="KW-0472">Membrane</keyword>
<evidence type="ECO:0000256" key="7">
    <source>
        <dbReference type="SAM" id="Coils"/>
    </source>
</evidence>
<sequence length="578" mass="63097">MHCAPASSVGSLQGESLKSSSSYPLLHQLLRKKTEAAKAAAGAGLQATGLPSSGSSSSTKVFKKSASKSPNLPRKPGISTAETLGSGSGGDPAAFCPVTGTSGSVNRAYTGSGTLHPPASGDDSSSVTVSIEDLDSVDGGSSRENGTTSLSAATIVPTDENTIEAQGPEGSDAQKQRQAIEHLQAKINKTKELIRREQTQKESNVNEYLQLASAADKQQSQRMKNLFEKRNQKSAQSINHLQKKLEQYQRRLQEVETHGFSTHKQAKEVLRDVGQGLNTIVSKPKEFAHLIKNKFGSADNITHMKTDESNVETEPRQQAGGAVTLPANFRYGSDEDNSSVTSGSGYGAGHSSPHSASQNASQSLPVPQAIVEPLYDQLSGLKVTFQSLDDTLKRLTEEFENYKATTQSELGLLRSLLEEEKFRVERLEEQVNDLTELHQNEMANLKQDTASVEEKIEYRLEERTTDLSDLVDNCQTRILRLEQQQQQQQLLSMEMVENVTFRTILTKLINVVLAVLAVILVFVSTGANLLSPFLTTRMRILSTSVMLFSIAVMWNYGGMFWAFCINIWDNVSSILPGR</sequence>
<name>A0A2T7PEV6_POMCA</name>
<dbReference type="EMBL" id="PZQS01000004">
    <property type="protein sequence ID" value="PVD31946.1"/>
    <property type="molecule type" value="Genomic_DNA"/>
</dbReference>
<keyword evidence="3 9" id="KW-0812">Transmembrane</keyword>
<comment type="caution">
    <text evidence="10">The sequence shown here is derived from an EMBL/GenBank/DDBJ whole genome shotgun (WGS) entry which is preliminary data.</text>
</comment>
<feature type="compositionally biased region" description="Polar residues" evidence="8">
    <location>
        <begin position="142"/>
        <end position="152"/>
    </location>
</feature>
<dbReference type="InterPro" id="IPR019394">
    <property type="entry name" value="TEX28/TMCC"/>
</dbReference>
<dbReference type="Pfam" id="PF10267">
    <property type="entry name" value="Tmemb_cc2"/>
    <property type="match status" value="1"/>
</dbReference>
<keyword evidence="5 7" id="KW-0175">Coiled coil</keyword>
<accession>A0A2T7PEV6</accession>
<evidence type="ECO:0000256" key="5">
    <source>
        <dbReference type="ARBA" id="ARBA00023054"/>
    </source>
</evidence>
<feature type="coiled-coil region" evidence="7">
    <location>
        <begin position="378"/>
        <end position="455"/>
    </location>
</feature>
<evidence type="ECO:0008006" key="12">
    <source>
        <dbReference type="Google" id="ProtNLM"/>
    </source>
</evidence>
<feature type="transmembrane region" description="Helical" evidence="9">
    <location>
        <begin position="508"/>
        <end position="533"/>
    </location>
</feature>
<dbReference type="PANTHER" id="PTHR17613:SF14">
    <property type="entry name" value="DEMENTIN, ISOFORM H"/>
    <property type="match status" value="1"/>
</dbReference>
<evidence type="ECO:0000256" key="4">
    <source>
        <dbReference type="ARBA" id="ARBA00022989"/>
    </source>
</evidence>
<feature type="region of interest" description="Disordered" evidence="8">
    <location>
        <begin position="109"/>
        <end position="128"/>
    </location>
</feature>
<evidence type="ECO:0000256" key="8">
    <source>
        <dbReference type="SAM" id="MobiDB-lite"/>
    </source>
</evidence>
<dbReference type="PANTHER" id="PTHR17613">
    <property type="entry name" value="CEREBRAL PROTEIN-11-RELATED"/>
    <property type="match status" value="1"/>
</dbReference>
<feature type="compositionally biased region" description="Polar residues" evidence="8">
    <location>
        <begin position="352"/>
        <end position="363"/>
    </location>
</feature>
<comment type="subcellular location">
    <subcellularLocation>
        <location evidence="1">Membrane</location>
    </subcellularLocation>
</comment>
<evidence type="ECO:0000256" key="3">
    <source>
        <dbReference type="ARBA" id="ARBA00022692"/>
    </source>
</evidence>
<feature type="region of interest" description="Disordered" evidence="8">
    <location>
        <begin position="135"/>
        <end position="176"/>
    </location>
</feature>
<gene>
    <name evidence="10" type="ORF">C0Q70_07372</name>
</gene>
<protein>
    <recommendedName>
        <fullName evidence="12">Transmembrane and coiled-coil domains protein 1</fullName>
    </recommendedName>
</protein>
<dbReference type="OrthoDB" id="1323at2759"/>
<proteinExistence type="inferred from homology"/>
<feature type="transmembrane region" description="Helical" evidence="9">
    <location>
        <begin position="545"/>
        <end position="568"/>
    </location>
</feature>
<evidence type="ECO:0000313" key="11">
    <source>
        <dbReference type="Proteomes" id="UP000245119"/>
    </source>
</evidence>
<feature type="compositionally biased region" description="Low complexity" evidence="8">
    <location>
        <begin position="37"/>
        <end position="60"/>
    </location>
</feature>